<keyword evidence="1" id="KW-1185">Reference proteome</keyword>
<proteinExistence type="predicted"/>
<dbReference type="WBParaSite" id="Gr19_v10_g15249.t1">
    <property type="protein sequence ID" value="Gr19_v10_g15249.t1"/>
    <property type="gene ID" value="Gr19_v10_g15249"/>
</dbReference>
<protein>
    <submittedName>
        <fullName evidence="2">Transposase</fullName>
    </submittedName>
</protein>
<reference evidence="2" key="1">
    <citation type="submission" date="2022-11" db="UniProtKB">
        <authorList>
            <consortium name="WormBaseParasite"/>
        </authorList>
    </citation>
    <scope>IDENTIFICATION</scope>
</reference>
<accession>A0A914HAC7</accession>
<dbReference type="Proteomes" id="UP000887572">
    <property type="component" value="Unplaced"/>
</dbReference>
<evidence type="ECO:0000313" key="2">
    <source>
        <dbReference type="WBParaSite" id="Gr19_v10_g15249.t1"/>
    </source>
</evidence>
<evidence type="ECO:0000313" key="1">
    <source>
        <dbReference type="Proteomes" id="UP000887572"/>
    </source>
</evidence>
<sequence length="145" mass="16838">MSQFGEQKKLAKDLCISEDTFYSWKKEFGLPVKTQIKYSESEKLELIGKYYKIKQRNPKISERDIANILNIGKASLYRWKKQFVNSVNEHSLPENGSTYADNDISEHPMASSDDNLWAWNLAQKKRTEVGTLREEIKGNQIGYLD</sequence>
<name>A0A914HAC7_GLORO</name>
<dbReference type="AlphaFoldDB" id="A0A914HAC7"/>
<organism evidence="1 2">
    <name type="scientific">Globodera rostochiensis</name>
    <name type="common">Golden nematode worm</name>
    <name type="synonym">Heterodera rostochiensis</name>
    <dbReference type="NCBI Taxonomy" id="31243"/>
    <lineage>
        <taxon>Eukaryota</taxon>
        <taxon>Metazoa</taxon>
        <taxon>Ecdysozoa</taxon>
        <taxon>Nematoda</taxon>
        <taxon>Chromadorea</taxon>
        <taxon>Rhabditida</taxon>
        <taxon>Tylenchina</taxon>
        <taxon>Tylenchomorpha</taxon>
        <taxon>Tylenchoidea</taxon>
        <taxon>Heteroderidae</taxon>
        <taxon>Heteroderinae</taxon>
        <taxon>Globodera</taxon>
    </lineage>
</organism>